<reference evidence="2" key="2">
    <citation type="journal article" date="2023" name="Plants (Basel)">
        <title>Annotation of the Turnera subulata (Passifloraceae) Draft Genome Reveals the S-Locus Evolved after the Divergence of Turneroideae from Passifloroideae in a Stepwise Manner.</title>
        <authorList>
            <person name="Henning P.M."/>
            <person name="Roalson E.H."/>
            <person name="Mir W."/>
            <person name="McCubbin A.G."/>
            <person name="Shore J.S."/>
        </authorList>
    </citation>
    <scope>NUCLEOTIDE SEQUENCE</scope>
    <source>
        <strain evidence="2">F60SS</strain>
    </source>
</reference>
<evidence type="ECO:0000256" key="1">
    <source>
        <dbReference type="SAM" id="MobiDB-lite"/>
    </source>
</evidence>
<evidence type="ECO:0000313" key="2">
    <source>
        <dbReference type="EMBL" id="KAJ4850382.1"/>
    </source>
</evidence>
<feature type="compositionally biased region" description="Low complexity" evidence="1">
    <location>
        <begin position="58"/>
        <end position="67"/>
    </location>
</feature>
<accession>A0A9Q0JRF0</accession>
<evidence type="ECO:0000313" key="3">
    <source>
        <dbReference type="Proteomes" id="UP001141552"/>
    </source>
</evidence>
<dbReference type="InterPro" id="IPR021489">
    <property type="entry name" value="DUF3143"/>
</dbReference>
<dbReference type="OrthoDB" id="1856195at2759"/>
<sequence length="165" mass="18674">MSTIPSSIVTFSTNSFRFPASYPLSPSKLPPCHYPRFCSPGKRPPRLVSSKCSEAEEASPSSSSSPSTEDEWLQKLPDKKRPLFAHSLPCIEAWLRNLGFFQSREDRAVWLVEKPEWHAQLSLDVTDLYIRYLKSGPGNLEKDVERRFSYALSREDIENAILGGP</sequence>
<dbReference type="Pfam" id="PF11341">
    <property type="entry name" value="DUF3143"/>
    <property type="match status" value="1"/>
</dbReference>
<dbReference type="AlphaFoldDB" id="A0A9Q0JRF0"/>
<proteinExistence type="predicted"/>
<dbReference type="EMBL" id="JAKUCV010000349">
    <property type="protein sequence ID" value="KAJ4850382.1"/>
    <property type="molecule type" value="Genomic_DNA"/>
</dbReference>
<dbReference type="Proteomes" id="UP001141552">
    <property type="component" value="Unassembled WGS sequence"/>
</dbReference>
<keyword evidence="3" id="KW-1185">Reference proteome</keyword>
<feature type="region of interest" description="Disordered" evidence="1">
    <location>
        <begin position="49"/>
        <end position="72"/>
    </location>
</feature>
<organism evidence="2 3">
    <name type="scientific">Turnera subulata</name>
    <dbReference type="NCBI Taxonomy" id="218843"/>
    <lineage>
        <taxon>Eukaryota</taxon>
        <taxon>Viridiplantae</taxon>
        <taxon>Streptophyta</taxon>
        <taxon>Embryophyta</taxon>
        <taxon>Tracheophyta</taxon>
        <taxon>Spermatophyta</taxon>
        <taxon>Magnoliopsida</taxon>
        <taxon>eudicotyledons</taxon>
        <taxon>Gunneridae</taxon>
        <taxon>Pentapetalae</taxon>
        <taxon>rosids</taxon>
        <taxon>fabids</taxon>
        <taxon>Malpighiales</taxon>
        <taxon>Passifloraceae</taxon>
        <taxon>Turnera</taxon>
    </lineage>
</organism>
<protein>
    <submittedName>
        <fullName evidence="2">Uncharacterized protein</fullName>
    </submittedName>
</protein>
<reference evidence="2" key="1">
    <citation type="submission" date="2022-02" db="EMBL/GenBank/DDBJ databases">
        <authorList>
            <person name="Henning P.M."/>
            <person name="McCubbin A.G."/>
            <person name="Shore J.S."/>
        </authorList>
    </citation>
    <scope>NUCLEOTIDE SEQUENCE</scope>
    <source>
        <strain evidence="2">F60SS</strain>
        <tissue evidence="2">Leaves</tissue>
    </source>
</reference>
<dbReference type="PANTHER" id="PTHR35765:SF2">
    <property type="entry name" value="OS05G0569200 PROTEIN"/>
    <property type="match status" value="1"/>
</dbReference>
<gene>
    <name evidence="2" type="ORF">Tsubulata_017623</name>
</gene>
<name>A0A9Q0JRF0_9ROSI</name>
<comment type="caution">
    <text evidence="2">The sequence shown here is derived from an EMBL/GenBank/DDBJ whole genome shotgun (WGS) entry which is preliminary data.</text>
</comment>
<dbReference type="PANTHER" id="PTHR35765">
    <property type="entry name" value="OS05G0569200 PROTEIN"/>
    <property type="match status" value="1"/>
</dbReference>